<dbReference type="Proteomes" id="UP001500483">
    <property type="component" value="Unassembled WGS sequence"/>
</dbReference>
<protein>
    <submittedName>
        <fullName evidence="2">Uncharacterized protein</fullName>
    </submittedName>
</protein>
<reference evidence="3" key="1">
    <citation type="journal article" date="2019" name="Int. J. Syst. Evol. Microbiol.">
        <title>The Global Catalogue of Microorganisms (GCM) 10K type strain sequencing project: providing services to taxonomists for standard genome sequencing and annotation.</title>
        <authorList>
            <consortium name="The Broad Institute Genomics Platform"/>
            <consortium name="The Broad Institute Genome Sequencing Center for Infectious Disease"/>
            <person name="Wu L."/>
            <person name="Ma J."/>
        </authorList>
    </citation>
    <scope>NUCLEOTIDE SEQUENCE [LARGE SCALE GENOMIC DNA]</scope>
    <source>
        <strain evidence="3">JCM 9687</strain>
    </source>
</reference>
<proteinExistence type="predicted"/>
<feature type="region of interest" description="Disordered" evidence="1">
    <location>
        <begin position="1"/>
        <end position="23"/>
    </location>
</feature>
<comment type="caution">
    <text evidence="2">The sequence shown here is derived from an EMBL/GenBank/DDBJ whole genome shotgun (WGS) entry which is preliminary data.</text>
</comment>
<evidence type="ECO:0000313" key="3">
    <source>
        <dbReference type="Proteomes" id="UP001500483"/>
    </source>
</evidence>
<dbReference type="EMBL" id="BAAAYK010000038">
    <property type="protein sequence ID" value="GAA3356175.1"/>
    <property type="molecule type" value="Genomic_DNA"/>
</dbReference>
<evidence type="ECO:0000313" key="2">
    <source>
        <dbReference type="EMBL" id="GAA3356175.1"/>
    </source>
</evidence>
<evidence type="ECO:0000256" key="1">
    <source>
        <dbReference type="SAM" id="MobiDB-lite"/>
    </source>
</evidence>
<sequence>MRPAPHGFSRGPVHGIFPPNRPRASRMIFKLPPRAVAVRTLRKPADERSTATYLTVWPQGGVNPGVPAKWVVQQDGWTGYRLWPVSSVGLSSG</sequence>
<organism evidence="2 3">
    <name type="scientific">Saccharopolyspora gregorii</name>
    <dbReference type="NCBI Taxonomy" id="33914"/>
    <lineage>
        <taxon>Bacteria</taxon>
        <taxon>Bacillati</taxon>
        <taxon>Actinomycetota</taxon>
        <taxon>Actinomycetes</taxon>
        <taxon>Pseudonocardiales</taxon>
        <taxon>Pseudonocardiaceae</taxon>
        <taxon>Saccharopolyspora</taxon>
    </lineage>
</organism>
<name>A0ABP6RLT0_9PSEU</name>
<gene>
    <name evidence="2" type="ORF">GCM10020366_19180</name>
</gene>
<keyword evidence="3" id="KW-1185">Reference proteome</keyword>
<accession>A0ABP6RLT0</accession>